<evidence type="ECO:0000313" key="6">
    <source>
        <dbReference type="EMBL" id="NFF89137.1"/>
    </source>
</evidence>
<comment type="caution">
    <text evidence="6">The sequence shown here is derived from an EMBL/GenBank/DDBJ whole genome shotgun (WGS) entry which is preliminary data.</text>
</comment>
<dbReference type="InterPro" id="IPR036388">
    <property type="entry name" value="WH-like_DNA-bd_sf"/>
</dbReference>
<reference evidence="8 9" key="1">
    <citation type="submission" date="2019-04" db="EMBL/GenBank/DDBJ databases">
        <title>Genome sequencing of Clostridium botulinum Groups I-IV and Clostridium butyricum.</title>
        <authorList>
            <person name="Brunt J."/>
            <person name="Van Vliet A.H.M."/>
            <person name="Stringer S.C."/>
            <person name="Carter A.T."/>
            <person name="Peck M.W."/>
        </authorList>
    </citation>
    <scope>NUCLEOTIDE SEQUENCE [LARGE SCALE GENOMIC DNA]</scope>
    <source>
        <strain evidence="6 9">1605</strain>
        <strain evidence="7 8">CB-K-33E</strain>
    </source>
</reference>
<dbReference type="RefSeq" id="WP_017825052.1">
    <property type="nucleotide sequence ID" value="NZ_LFPA01000055.1"/>
</dbReference>
<dbReference type="GO" id="GO:0003677">
    <property type="term" value="F:DNA binding"/>
    <property type="evidence" value="ECO:0007669"/>
    <property type="project" value="UniProtKB-KW"/>
</dbReference>
<keyword evidence="2" id="KW-0238">DNA-binding</keyword>
<dbReference type="Proteomes" id="UP000476820">
    <property type="component" value="Unassembled WGS sequence"/>
</dbReference>
<gene>
    <name evidence="6" type="ORF">FC774_14880</name>
    <name evidence="7" type="ORF">FDB51_01285</name>
</gene>
<dbReference type="Pfam" id="PF01380">
    <property type="entry name" value="SIS"/>
    <property type="match status" value="1"/>
</dbReference>
<accession>A0A0M1LIE4</accession>
<evidence type="ECO:0000259" key="4">
    <source>
        <dbReference type="PROSITE" id="PS51071"/>
    </source>
</evidence>
<dbReference type="Pfam" id="PF01418">
    <property type="entry name" value="HTH_6"/>
    <property type="match status" value="1"/>
</dbReference>
<dbReference type="GO" id="GO:0003700">
    <property type="term" value="F:DNA-binding transcription factor activity"/>
    <property type="evidence" value="ECO:0007669"/>
    <property type="project" value="InterPro"/>
</dbReference>
<evidence type="ECO:0000256" key="2">
    <source>
        <dbReference type="ARBA" id="ARBA00023125"/>
    </source>
</evidence>
<evidence type="ECO:0000313" key="7">
    <source>
        <dbReference type="EMBL" id="NFN33782.1"/>
    </source>
</evidence>
<dbReference type="PANTHER" id="PTHR30514">
    <property type="entry name" value="GLUCOKINASE"/>
    <property type="match status" value="1"/>
</dbReference>
<dbReference type="InterPro" id="IPR001347">
    <property type="entry name" value="SIS_dom"/>
</dbReference>
<dbReference type="PROSITE" id="PS51071">
    <property type="entry name" value="HTH_RPIR"/>
    <property type="match status" value="1"/>
</dbReference>
<organism evidence="6 9">
    <name type="scientific">Clostridium botulinum</name>
    <dbReference type="NCBI Taxonomy" id="1491"/>
    <lineage>
        <taxon>Bacteria</taxon>
        <taxon>Bacillati</taxon>
        <taxon>Bacillota</taxon>
        <taxon>Clostridia</taxon>
        <taxon>Eubacteriales</taxon>
        <taxon>Clostridiaceae</taxon>
        <taxon>Clostridium</taxon>
    </lineage>
</organism>
<dbReference type="PROSITE" id="PS51464">
    <property type="entry name" value="SIS"/>
    <property type="match status" value="1"/>
</dbReference>
<feature type="domain" description="SIS" evidence="5">
    <location>
        <begin position="107"/>
        <end position="249"/>
    </location>
</feature>
<name>A0A0M1LIE4_CLOBO</name>
<dbReference type="InterPro" id="IPR046348">
    <property type="entry name" value="SIS_dom_sf"/>
</dbReference>
<evidence type="ECO:0000256" key="1">
    <source>
        <dbReference type="ARBA" id="ARBA00023015"/>
    </source>
</evidence>
<dbReference type="SUPFAM" id="SSF46689">
    <property type="entry name" value="Homeodomain-like"/>
    <property type="match status" value="1"/>
</dbReference>
<dbReference type="OrthoDB" id="1648815at2"/>
<dbReference type="AlphaFoldDB" id="A0A0M1LIE4"/>
<keyword evidence="1" id="KW-0805">Transcription regulation</keyword>
<dbReference type="GO" id="GO:0097367">
    <property type="term" value="F:carbohydrate derivative binding"/>
    <property type="evidence" value="ECO:0007669"/>
    <property type="project" value="InterPro"/>
</dbReference>
<evidence type="ECO:0000256" key="3">
    <source>
        <dbReference type="ARBA" id="ARBA00023163"/>
    </source>
</evidence>
<evidence type="ECO:0000313" key="9">
    <source>
        <dbReference type="Proteomes" id="UP000476820"/>
    </source>
</evidence>
<dbReference type="CDD" id="cd05013">
    <property type="entry name" value="SIS_RpiR"/>
    <property type="match status" value="1"/>
</dbReference>
<dbReference type="Gene3D" id="1.10.10.10">
    <property type="entry name" value="Winged helix-like DNA-binding domain superfamily/Winged helix DNA-binding domain"/>
    <property type="match status" value="1"/>
</dbReference>
<keyword evidence="3" id="KW-0804">Transcription</keyword>
<evidence type="ECO:0000313" key="8">
    <source>
        <dbReference type="Proteomes" id="UP000473681"/>
    </source>
</evidence>
<dbReference type="PANTHER" id="PTHR30514:SF1">
    <property type="entry name" value="HTH-TYPE TRANSCRIPTIONAL REGULATOR HEXR-RELATED"/>
    <property type="match status" value="1"/>
</dbReference>
<proteinExistence type="predicted"/>
<dbReference type="InterPro" id="IPR047640">
    <property type="entry name" value="RpiR-like"/>
</dbReference>
<dbReference type="SUPFAM" id="SSF53697">
    <property type="entry name" value="SIS domain"/>
    <property type="match status" value="1"/>
</dbReference>
<sequence>MRIEELMNRYYSDLNENDKFICKYIINNKDSCYKLSIDEFASKCNVSNTTLFRFAKKISLPGFSELKARLRLEVENKNNEKIEFLSTVTESYHKVVEYIKNRDCTNIFEKMYKAKRIIVYGSGYAQARVTSEFKRIFLPTEKTIFNMHGYDMAKAVEALANEDDFVIIISLSGESNDVIKLAETLRLKGISTLSITKMINNTLAGFCEENLYINSIPLPRNYVLDYEISTPYFILIELLFLKYQKYLSELNSVHIFKK</sequence>
<dbReference type="InterPro" id="IPR009057">
    <property type="entry name" value="Homeodomain-like_sf"/>
</dbReference>
<protein>
    <submittedName>
        <fullName evidence="6">MurR/RpiR family transcriptional regulator</fullName>
    </submittedName>
</protein>
<dbReference type="InterPro" id="IPR035472">
    <property type="entry name" value="RpiR-like_SIS"/>
</dbReference>
<dbReference type="Proteomes" id="UP000473681">
    <property type="component" value="Unassembled WGS sequence"/>
</dbReference>
<dbReference type="EMBL" id="SWOV01000052">
    <property type="protein sequence ID" value="NFF89137.1"/>
    <property type="molecule type" value="Genomic_DNA"/>
</dbReference>
<feature type="domain" description="HTH rpiR-type" evidence="4">
    <location>
        <begin position="1"/>
        <end position="77"/>
    </location>
</feature>
<dbReference type="GO" id="GO:1901135">
    <property type="term" value="P:carbohydrate derivative metabolic process"/>
    <property type="evidence" value="ECO:0007669"/>
    <property type="project" value="InterPro"/>
</dbReference>
<evidence type="ECO:0000259" key="5">
    <source>
        <dbReference type="PROSITE" id="PS51464"/>
    </source>
</evidence>
<dbReference type="InterPro" id="IPR000281">
    <property type="entry name" value="HTH_RpiR"/>
</dbReference>
<dbReference type="Gene3D" id="3.40.50.10490">
    <property type="entry name" value="Glucose-6-phosphate isomerase like protein, domain 1"/>
    <property type="match status" value="1"/>
</dbReference>
<dbReference type="EMBL" id="SWVK01000001">
    <property type="protein sequence ID" value="NFN33782.1"/>
    <property type="molecule type" value="Genomic_DNA"/>
</dbReference>